<keyword evidence="2" id="KW-0548">Nucleotidyltransferase</keyword>
<evidence type="ECO:0000313" key="4">
    <source>
        <dbReference type="EMBL" id="SVE32058.1"/>
    </source>
</evidence>
<gene>
    <name evidence="4" type="ORF">METZ01_LOCUS484912</name>
</gene>
<feature type="domain" description="MobA-like NTP transferase" evidence="3">
    <location>
        <begin position="3"/>
        <end position="113"/>
    </location>
</feature>
<keyword evidence="1" id="KW-0808">Transferase</keyword>
<evidence type="ECO:0000256" key="1">
    <source>
        <dbReference type="ARBA" id="ARBA00022679"/>
    </source>
</evidence>
<protein>
    <recommendedName>
        <fullName evidence="3">MobA-like NTP transferase domain-containing protein</fullName>
    </recommendedName>
</protein>
<dbReference type="Pfam" id="PF12804">
    <property type="entry name" value="NTP_transf_3"/>
    <property type="match status" value="1"/>
</dbReference>
<sequence length="173" mass="19632">MMGLILAAGSGTRMENNTIPKCLLNLGDISIIEYQLECFKELGINNIVVVVGFNSEMIKERVGTNVKYVSNLNYKTTNNLYSMWAAESSLNDDFVCVYGDLLFHKDILKNCIDSKSNVCLMVEKKMKEETMRVKIQNDRIIQVNKRISFDNADGNFIGMAKFSKDAKKFLFAE</sequence>
<evidence type="ECO:0000259" key="3">
    <source>
        <dbReference type="Pfam" id="PF12804"/>
    </source>
</evidence>
<dbReference type="PANTHER" id="PTHR43584:SF8">
    <property type="entry name" value="N-ACETYLMURAMATE ALPHA-1-PHOSPHATE URIDYLYLTRANSFERASE"/>
    <property type="match status" value="1"/>
</dbReference>
<dbReference type="AlphaFoldDB" id="A0A383CKA5"/>
<reference evidence="4" key="1">
    <citation type="submission" date="2018-05" db="EMBL/GenBank/DDBJ databases">
        <authorList>
            <person name="Lanie J.A."/>
            <person name="Ng W.-L."/>
            <person name="Kazmierczak K.M."/>
            <person name="Andrzejewski T.M."/>
            <person name="Davidsen T.M."/>
            <person name="Wayne K.J."/>
            <person name="Tettelin H."/>
            <person name="Glass J.I."/>
            <person name="Rusch D."/>
            <person name="Podicherti R."/>
            <person name="Tsui H.-C.T."/>
            <person name="Winkler M.E."/>
        </authorList>
    </citation>
    <scope>NUCLEOTIDE SEQUENCE</scope>
</reference>
<feature type="non-terminal residue" evidence="4">
    <location>
        <position position="173"/>
    </location>
</feature>
<evidence type="ECO:0000256" key="2">
    <source>
        <dbReference type="ARBA" id="ARBA00022695"/>
    </source>
</evidence>
<dbReference type="EMBL" id="UINC01209159">
    <property type="protein sequence ID" value="SVE32058.1"/>
    <property type="molecule type" value="Genomic_DNA"/>
</dbReference>
<name>A0A383CKA5_9ZZZZ</name>
<organism evidence="4">
    <name type="scientific">marine metagenome</name>
    <dbReference type="NCBI Taxonomy" id="408172"/>
    <lineage>
        <taxon>unclassified sequences</taxon>
        <taxon>metagenomes</taxon>
        <taxon>ecological metagenomes</taxon>
    </lineage>
</organism>
<dbReference type="GO" id="GO:0016779">
    <property type="term" value="F:nucleotidyltransferase activity"/>
    <property type="evidence" value="ECO:0007669"/>
    <property type="project" value="UniProtKB-KW"/>
</dbReference>
<dbReference type="InterPro" id="IPR050065">
    <property type="entry name" value="GlmU-like"/>
</dbReference>
<dbReference type="InterPro" id="IPR029044">
    <property type="entry name" value="Nucleotide-diphossugar_trans"/>
</dbReference>
<accession>A0A383CKA5</accession>
<dbReference type="InterPro" id="IPR025877">
    <property type="entry name" value="MobA-like_NTP_Trfase"/>
</dbReference>
<dbReference type="PANTHER" id="PTHR43584">
    <property type="entry name" value="NUCLEOTIDYL TRANSFERASE"/>
    <property type="match status" value="1"/>
</dbReference>
<proteinExistence type="predicted"/>
<dbReference type="Gene3D" id="3.90.550.10">
    <property type="entry name" value="Spore Coat Polysaccharide Biosynthesis Protein SpsA, Chain A"/>
    <property type="match status" value="1"/>
</dbReference>
<dbReference type="SUPFAM" id="SSF53448">
    <property type="entry name" value="Nucleotide-diphospho-sugar transferases"/>
    <property type="match status" value="1"/>
</dbReference>